<dbReference type="PANTHER" id="PTHR42834">
    <property type="entry name" value="ENDONUCLEASE/EXONUCLEASE/PHOSPHATASE FAMILY PROTEIN (AFU_ORTHOLOGUE AFUA_3G09210)"/>
    <property type="match status" value="1"/>
</dbReference>
<name>A0A1K1SWZ3_9PSEU</name>
<dbReference type="InterPro" id="IPR036691">
    <property type="entry name" value="Endo/exonu/phosph_ase_sf"/>
</dbReference>
<feature type="region of interest" description="Disordered" evidence="1">
    <location>
        <begin position="283"/>
        <end position="304"/>
    </location>
</feature>
<dbReference type="OrthoDB" id="7297112at2"/>
<keyword evidence="3" id="KW-0540">Nuclease</keyword>
<dbReference type="STRING" id="546364.SAMN04489730_7076"/>
<keyword evidence="3" id="KW-0378">Hydrolase</keyword>
<dbReference type="GO" id="GO:0004527">
    <property type="term" value="F:exonuclease activity"/>
    <property type="evidence" value="ECO:0007669"/>
    <property type="project" value="UniProtKB-KW"/>
</dbReference>
<accession>A0A1K1SWZ3</accession>
<dbReference type="EMBL" id="FPJG01000006">
    <property type="protein sequence ID" value="SFW88850.1"/>
    <property type="molecule type" value="Genomic_DNA"/>
</dbReference>
<dbReference type="SUPFAM" id="SSF56219">
    <property type="entry name" value="DNase I-like"/>
    <property type="match status" value="1"/>
</dbReference>
<dbReference type="AlphaFoldDB" id="A0A1K1SWZ3"/>
<gene>
    <name evidence="3" type="ORF">SAMN04489730_7076</name>
</gene>
<reference evidence="4" key="1">
    <citation type="submission" date="2016-11" db="EMBL/GenBank/DDBJ databases">
        <authorList>
            <person name="Varghese N."/>
            <person name="Submissions S."/>
        </authorList>
    </citation>
    <scope>NUCLEOTIDE SEQUENCE [LARGE SCALE GENOMIC DNA]</scope>
    <source>
        <strain evidence="4">DSM 44671</strain>
    </source>
</reference>
<organism evidence="3 4">
    <name type="scientific">Amycolatopsis australiensis</name>
    <dbReference type="NCBI Taxonomy" id="546364"/>
    <lineage>
        <taxon>Bacteria</taxon>
        <taxon>Bacillati</taxon>
        <taxon>Actinomycetota</taxon>
        <taxon>Actinomycetes</taxon>
        <taxon>Pseudonocardiales</taxon>
        <taxon>Pseudonocardiaceae</taxon>
        <taxon>Amycolatopsis</taxon>
    </lineage>
</organism>
<dbReference type="InterPro" id="IPR005135">
    <property type="entry name" value="Endo/exonuclease/phosphatase"/>
</dbReference>
<evidence type="ECO:0000313" key="3">
    <source>
        <dbReference type="EMBL" id="SFW88850.1"/>
    </source>
</evidence>
<dbReference type="PANTHER" id="PTHR42834:SF1">
    <property type="entry name" value="ENDONUCLEASE_EXONUCLEASE_PHOSPHATASE FAMILY PROTEIN (AFU_ORTHOLOGUE AFUA_3G09210)"/>
    <property type="match status" value="1"/>
</dbReference>
<dbReference type="GO" id="GO:0004519">
    <property type="term" value="F:endonuclease activity"/>
    <property type="evidence" value="ECO:0007669"/>
    <property type="project" value="UniProtKB-KW"/>
</dbReference>
<dbReference type="Gene3D" id="3.60.10.10">
    <property type="entry name" value="Endonuclease/exonuclease/phosphatase"/>
    <property type="match status" value="1"/>
</dbReference>
<dbReference type="Pfam" id="PF03372">
    <property type="entry name" value="Exo_endo_phos"/>
    <property type="match status" value="1"/>
</dbReference>
<feature type="domain" description="Endonuclease/exonuclease/phosphatase" evidence="2">
    <location>
        <begin position="5"/>
        <end position="305"/>
    </location>
</feature>
<proteinExistence type="predicted"/>
<dbReference type="RefSeq" id="WP_072480281.1">
    <property type="nucleotide sequence ID" value="NZ_FPJG01000006.1"/>
</dbReference>
<feature type="compositionally biased region" description="Polar residues" evidence="1">
    <location>
        <begin position="292"/>
        <end position="301"/>
    </location>
</feature>
<dbReference type="Proteomes" id="UP000182740">
    <property type="component" value="Unassembled WGS sequence"/>
</dbReference>
<protein>
    <submittedName>
        <fullName evidence="3">Endonuclease/Exonuclease/phosphatase family protein</fullName>
    </submittedName>
</protein>
<keyword evidence="3" id="KW-0269">Exonuclease</keyword>
<evidence type="ECO:0000259" key="2">
    <source>
        <dbReference type="Pfam" id="PF03372"/>
    </source>
</evidence>
<evidence type="ECO:0000256" key="1">
    <source>
        <dbReference type="SAM" id="MobiDB-lite"/>
    </source>
</evidence>
<keyword evidence="4" id="KW-1185">Reference proteome</keyword>
<evidence type="ECO:0000313" key="4">
    <source>
        <dbReference type="Proteomes" id="UP000182740"/>
    </source>
</evidence>
<sequence length="316" mass="34106">MVVIGTWNLENLFRPGGDGPPDQAAYEAKLEALRDTITTVDPDVLAVQEVGDPAALEELAALLPGQWQTAVSQHPDVRGIRVGFLSRLRLEVVADSATLPPELAPVQVADPPAARSDQLGRGALVATVAVAPGRTFTLITCHLKSKLLSYPGGRFVPHGEDERARYAAYALYRRTAEATAVRDLATTYLKPSDAERIIVLGDLNDEATAATTQILAGPPGSEIGTTGFDRPDAGDRWRLWNLAQLIPADERYSRINNGRRELIDHIFVSHALVEPLPEVHVRHGHDLPSVTDDPSTHVSKSGSDHAPVVASFVVQQ</sequence>
<keyword evidence="3" id="KW-0255">Endonuclease</keyword>